<protein>
    <recommendedName>
        <fullName evidence="5">Lipoprotein</fullName>
    </recommendedName>
</protein>
<dbReference type="Proteomes" id="UP000014136">
    <property type="component" value="Unassembled WGS sequence"/>
</dbReference>
<feature type="compositionally biased region" description="Polar residues" evidence="1">
    <location>
        <begin position="44"/>
        <end position="54"/>
    </location>
</feature>
<dbReference type="PATRIC" id="fig|1139996.3.peg.1817"/>
<feature type="region of interest" description="Disordered" evidence="1">
    <location>
        <begin position="22"/>
        <end position="115"/>
    </location>
</feature>
<dbReference type="OrthoDB" id="2138638at2"/>
<evidence type="ECO:0000256" key="1">
    <source>
        <dbReference type="SAM" id="MobiDB-lite"/>
    </source>
</evidence>
<reference evidence="3 4" key="1">
    <citation type="submission" date="2013-03" db="EMBL/GenBank/DDBJ databases">
        <title>The Genome Sequence of Enterococcus saccharolyticus ATCC_43076 (Illumina only assembly).</title>
        <authorList>
            <consortium name="The Broad Institute Genomics Platform"/>
            <consortium name="The Broad Institute Genome Sequencing Center for Infectious Disease"/>
            <person name="Earl A."/>
            <person name="Russ C."/>
            <person name="Gilmore M."/>
            <person name="Surin D."/>
            <person name="Walker B."/>
            <person name="Young S."/>
            <person name="Zeng Q."/>
            <person name="Gargeya S."/>
            <person name="Fitzgerald M."/>
            <person name="Haas B."/>
            <person name="Abouelleil A."/>
            <person name="Allen A.W."/>
            <person name="Alvarado L."/>
            <person name="Arachchi H.M."/>
            <person name="Berlin A.M."/>
            <person name="Chapman S.B."/>
            <person name="Gainer-Dewar J."/>
            <person name="Goldberg J."/>
            <person name="Griggs A."/>
            <person name="Gujja S."/>
            <person name="Hansen M."/>
            <person name="Howarth C."/>
            <person name="Imamovic A."/>
            <person name="Ireland A."/>
            <person name="Larimer J."/>
            <person name="McCowan C."/>
            <person name="Murphy C."/>
            <person name="Pearson M."/>
            <person name="Poon T.W."/>
            <person name="Priest M."/>
            <person name="Roberts A."/>
            <person name="Saif S."/>
            <person name="Shea T."/>
            <person name="Sisk P."/>
            <person name="Sykes S."/>
            <person name="Wortman J."/>
            <person name="Nusbaum C."/>
            <person name="Birren B."/>
        </authorList>
    </citation>
    <scope>NUCLEOTIDE SEQUENCE [LARGE SCALE GENOMIC DNA]</scope>
    <source>
        <strain evidence="3 4">ATCC 43076</strain>
    </source>
</reference>
<evidence type="ECO:0000313" key="3">
    <source>
        <dbReference type="EMBL" id="EOT27931.1"/>
    </source>
</evidence>
<feature type="chain" id="PRO_5004488605" description="Lipoprotein" evidence="2">
    <location>
        <begin position="23"/>
        <end position="313"/>
    </location>
</feature>
<feature type="compositionally biased region" description="Low complexity" evidence="1">
    <location>
        <begin position="55"/>
        <end position="113"/>
    </location>
</feature>
<feature type="signal peptide" evidence="2">
    <location>
        <begin position="1"/>
        <end position="22"/>
    </location>
</feature>
<evidence type="ECO:0000256" key="2">
    <source>
        <dbReference type="SAM" id="SignalP"/>
    </source>
</evidence>
<accession>S0N7V8</accession>
<evidence type="ECO:0008006" key="5">
    <source>
        <dbReference type="Google" id="ProtNLM"/>
    </source>
</evidence>
<gene>
    <name evidence="3" type="ORF">OMQ_01845</name>
</gene>
<comment type="caution">
    <text evidence="3">The sequence shown here is derived from an EMBL/GenBank/DDBJ whole genome shotgun (WGS) entry which is preliminary data.</text>
</comment>
<dbReference type="AlphaFoldDB" id="S0N7V8"/>
<keyword evidence="4" id="KW-1185">Reference proteome</keyword>
<dbReference type="STRING" id="41997.RV16_GL001163"/>
<dbReference type="EMBL" id="AHYT01000009">
    <property type="protein sequence ID" value="EOT27931.1"/>
    <property type="molecule type" value="Genomic_DNA"/>
</dbReference>
<organism evidence="3 4">
    <name type="scientific">Enterococcus saccharolyticus subsp. saccharolyticus ATCC 43076</name>
    <dbReference type="NCBI Taxonomy" id="1139996"/>
    <lineage>
        <taxon>Bacteria</taxon>
        <taxon>Bacillati</taxon>
        <taxon>Bacillota</taxon>
        <taxon>Bacilli</taxon>
        <taxon>Lactobacillales</taxon>
        <taxon>Enterococcaceae</taxon>
        <taxon>Enterococcus</taxon>
    </lineage>
</organism>
<evidence type="ECO:0000313" key="4">
    <source>
        <dbReference type="Proteomes" id="UP000014136"/>
    </source>
</evidence>
<dbReference type="RefSeq" id="WP_016175615.1">
    <property type="nucleotide sequence ID" value="NZ_KE136389.1"/>
</dbReference>
<proteinExistence type="predicted"/>
<sequence>MKKMAFVGIPMFLLLLVGCGQTSEKPGETVTTNETEVAETTQTSDSSTVESSTINTKTEASTTAETNASTSIVESETTETSTATTNTTDMSSAVATTSTETASSESTSSSEATQTDAMTQLQTNFPNIAFPTNVPHTQGNVVNVASGGDENHLSVLYFDMATPMILNKSELNFETPIARFQQTIYPSETEAKIAVELRVDMSGQPVDLGYNITGYQQGAAGSSYIAWKEGNWNLLVRANNLEQQDPVAMAKQVVEYLEGAILPAPQHIGQITIDMAGSEYETNQVTWQVNNVVYSINHQDAMAALQMAVSTQQ</sequence>
<name>S0N7V8_9ENTE</name>
<dbReference type="PROSITE" id="PS51257">
    <property type="entry name" value="PROKAR_LIPOPROTEIN"/>
    <property type="match status" value="1"/>
</dbReference>
<dbReference type="eggNOG" id="ENOG5032QT1">
    <property type="taxonomic scope" value="Bacteria"/>
</dbReference>
<dbReference type="HOGENOM" id="CLU_077106_0_0_9"/>
<keyword evidence="2" id="KW-0732">Signal</keyword>
<feature type="compositionally biased region" description="Low complexity" evidence="1">
    <location>
        <begin position="28"/>
        <end position="43"/>
    </location>
</feature>